<dbReference type="AlphaFoldDB" id="A0A8J2EKG7"/>
<keyword evidence="4 8" id="KW-0812">Transmembrane</keyword>
<evidence type="ECO:0000256" key="2">
    <source>
        <dbReference type="ARBA" id="ARBA00005914"/>
    </source>
</evidence>
<dbReference type="InterPro" id="IPR004937">
    <property type="entry name" value="Urea_transporter"/>
</dbReference>
<evidence type="ECO:0000256" key="1">
    <source>
        <dbReference type="ARBA" id="ARBA00004651"/>
    </source>
</evidence>
<dbReference type="Gene3D" id="1.10.3430.10">
    <property type="entry name" value="Ammonium transporter AmtB like domains"/>
    <property type="match status" value="1"/>
</dbReference>
<feature type="transmembrane region" description="Helical" evidence="8">
    <location>
        <begin position="197"/>
        <end position="219"/>
    </location>
</feature>
<protein>
    <submittedName>
        <fullName evidence="9">Similar to SLC14A2: Urea transporter 2 (Oryctolagus cuniculus)</fullName>
    </submittedName>
</protein>
<evidence type="ECO:0000256" key="7">
    <source>
        <dbReference type="ARBA" id="ARBA00033993"/>
    </source>
</evidence>
<evidence type="ECO:0000256" key="6">
    <source>
        <dbReference type="ARBA" id="ARBA00023136"/>
    </source>
</evidence>
<dbReference type="PANTHER" id="PTHR10464:SF4">
    <property type="entry name" value="UREA TRANSPORTER"/>
    <property type="match status" value="1"/>
</dbReference>
<dbReference type="GO" id="GO:0015204">
    <property type="term" value="F:urea transmembrane transporter activity"/>
    <property type="evidence" value="ECO:0007669"/>
    <property type="project" value="InterPro"/>
</dbReference>
<comment type="catalytic activity">
    <reaction evidence="7">
        <text>urea(in) = urea(out)</text>
        <dbReference type="Rhea" id="RHEA:32799"/>
        <dbReference type="ChEBI" id="CHEBI:16199"/>
    </reaction>
</comment>
<feature type="transmembrane region" description="Helical" evidence="8">
    <location>
        <begin position="251"/>
        <end position="267"/>
    </location>
</feature>
<feature type="transmembrane region" description="Helical" evidence="8">
    <location>
        <begin position="59"/>
        <end position="75"/>
    </location>
</feature>
<keyword evidence="5 8" id="KW-1133">Transmembrane helix</keyword>
<keyword evidence="6 8" id="KW-0472">Membrane</keyword>
<comment type="caution">
    <text evidence="9">The sequence shown here is derived from an EMBL/GenBank/DDBJ whole genome shotgun (WGS) entry which is preliminary data.</text>
</comment>
<feature type="transmembrane region" description="Helical" evidence="8">
    <location>
        <begin position="273"/>
        <end position="292"/>
    </location>
</feature>
<feature type="transmembrane region" description="Helical" evidence="8">
    <location>
        <begin position="28"/>
        <end position="47"/>
    </location>
</feature>
<gene>
    <name evidence="9" type="ORF">HICCMSTLAB_LOCUS1953</name>
</gene>
<feature type="transmembrane region" description="Helical" evidence="8">
    <location>
        <begin position="225"/>
        <end position="244"/>
    </location>
</feature>
<organism evidence="9 10">
    <name type="scientific">Cotesia congregata</name>
    <name type="common">Parasitoid wasp</name>
    <name type="synonym">Apanteles congregatus</name>
    <dbReference type="NCBI Taxonomy" id="51543"/>
    <lineage>
        <taxon>Eukaryota</taxon>
        <taxon>Metazoa</taxon>
        <taxon>Ecdysozoa</taxon>
        <taxon>Arthropoda</taxon>
        <taxon>Hexapoda</taxon>
        <taxon>Insecta</taxon>
        <taxon>Pterygota</taxon>
        <taxon>Neoptera</taxon>
        <taxon>Endopterygota</taxon>
        <taxon>Hymenoptera</taxon>
        <taxon>Apocrita</taxon>
        <taxon>Ichneumonoidea</taxon>
        <taxon>Braconidae</taxon>
        <taxon>Microgastrinae</taxon>
        <taxon>Cotesia</taxon>
    </lineage>
</organism>
<evidence type="ECO:0000256" key="8">
    <source>
        <dbReference type="SAM" id="Phobius"/>
    </source>
</evidence>
<accession>A0A8J2EKG7</accession>
<dbReference type="InterPro" id="IPR029020">
    <property type="entry name" value="Ammonium/urea_transptr"/>
</dbReference>
<dbReference type="EMBL" id="CAJNRD030001116">
    <property type="protein sequence ID" value="CAG5075970.1"/>
    <property type="molecule type" value="Genomic_DNA"/>
</dbReference>
<evidence type="ECO:0000256" key="5">
    <source>
        <dbReference type="ARBA" id="ARBA00022989"/>
    </source>
</evidence>
<evidence type="ECO:0000256" key="4">
    <source>
        <dbReference type="ARBA" id="ARBA00022692"/>
    </source>
</evidence>
<evidence type="ECO:0000313" key="10">
    <source>
        <dbReference type="Proteomes" id="UP000786811"/>
    </source>
</evidence>
<dbReference type="GO" id="GO:0005886">
    <property type="term" value="C:plasma membrane"/>
    <property type="evidence" value="ECO:0007669"/>
    <property type="project" value="UniProtKB-SubCell"/>
</dbReference>
<comment type="similarity">
    <text evidence="2">Belongs to the urea transporter family.</text>
</comment>
<keyword evidence="10" id="KW-1185">Reference proteome</keyword>
<comment type="subcellular location">
    <subcellularLocation>
        <location evidence="1">Cell membrane</location>
        <topology evidence="1">Multi-pass membrane protein</topology>
    </subcellularLocation>
</comment>
<feature type="transmembrane region" description="Helical" evidence="8">
    <location>
        <begin position="116"/>
        <end position="137"/>
    </location>
</feature>
<name>A0A8J2EKG7_COTCN</name>
<dbReference type="Pfam" id="PF03253">
    <property type="entry name" value="UT"/>
    <property type="match status" value="1"/>
</dbReference>
<keyword evidence="3" id="KW-1003">Cell membrane</keyword>
<evidence type="ECO:0000313" key="9">
    <source>
        <dbReference type="EMBL" id="CAG5075970.1"/>
    </source>
</evidence>
<evidence type="ECO:0000256" key="3">
    <source>
        <dbReference type="ARBA" id="ARBA00022475"/>
    </source>
</evidence>
<sequence length="331" mass="36786">MERSNMHVVFMGDFPMLREKIVKKKNNSIVWFFFGIVDSLLRGVGQLIQEPLRNIENGLTVYNPVLVGAITYALFPSNYNNGRWDSFSILLTFIAVIVSVYLTRSLAREDFPCVTIPFNVIEVILFVILITQGAILVKKDPADTIVKYTIVDNLLNTTKEEIYTRNETNLNWGLVFRGTVVSASQVYGVDNVAASSIIYLALLIYSPVSAIFSVFGSLLGSLVGLWGYNSFLTSAAFGGLYVTLNQQTVPLTLASVIFTVAVQYILQKLFTQFGLPVFTLPFVITFAVFLGVRKPSGMFIKPESVTFPEDQRRNYLNSVVCSSSPAQSISD</sequence>
<dbReference type="PANTHER" id="PTHR10464">
    <property type="entry name" value="UREA TRANSPORTER"/>
    <property type="match status" value="1"/>
</dbReference>
<feature type="transmembrane region" description="Helical" evidence="8">
    <location>
        <begin position="87"/>
        <end position="104"/>
    </location>
</feature>
<reference evidence="9" key="1">
    <citation type="submission" date="2021-04" db="EMBL/GenBank/DDBJ databases">
        <authorList>
            <person name="Chebbi M.A.C M."/>
        </authorList>
    </citation>
    <scope>NUCLEOTIDE SEQUENCE</scope>
</reference>
<proteinExistence type="inferred from homology"/>
<dbReference type="Proteomes" id="UP000786811">
    <property type="component" value="Unassembled WGS sequence"/>
</dbReference>
<dbReference type="OrthoDB" id="426293at2759"/>